<evidence type="ECO:0000259" key="2">
    <source>
        <dbReference type="Pfam" id="PF00857"/>
    </source>
</evidence>
<dbReference type="EMBL" id="CAJZAG010000002">
    <property type="protein sequence ID" value="CAG9166552.1"/>
    <property type="molecule type" value="Genomic_DNA"/>
</dbReference>
<evidence type="ECO:0000313" key="4">
    <source>
        <dbReference type="Proteomes" id="UP000706525"/>
    </source>
</evidence>
<dbReference type="PANTHER" id="PTHR43540:SF16">
    <property type="entry name" value="ISOCHORISMATASE-LIKE DOMAIN-CONTAINING PROTEIN"/>
    <property type="match status" value="1"/>
</dbReference>
<dbReference type="CDD" id="cd00431">
    <property type="entry name" value="cysteine_hydrolases"/>
    <property type="match status" value="1"/>
</dbReference>
<feature type="domain" description="Isochorismatase-like" evidence="2">
    <location>
        <begin position="11"/>
        <end position="186"/>
    </location>
</feature>
<reference evidence="3 4" key="1">
    <citation type="submission" date="2021-08" db="EMBL/GenBank/DDBJ databases">
        <authorList>
            <person name="Peeters C."/>
        </authorList>
    </citation>
    <scope>NUCLEOTIDE SEQUENCE [LARGE SCALE GENOMIC DNA]</scope>
    <source>
        <strain evidence="3 4">LMG 32289</strain>
    </source>
</reference>
<comment type="caution">
    <text evidence="3">The sequence shown here is derived from an EMBL/GenBank/DDBJ whole genome shotgun (WGS) entry which is preliminary data.</text>
</comment>
<proteinExistence type="predicted"/>
<dbReference type="SUPFAM" id="SSF52499">
    <property type="entry name" value="Isochorismatase-like hydrolases"/>
    <property type="match status" value="1"/>
</dbReference>
<evidence type="ECO:0000313" key="3">
    <source>
        <dbReference type="EMBL" id="CAG9166552.1"/>
    </source>
</evidence>
<keyword evidence="4" id="KW-1185">Reference proteome</keyword>
<dbReference type="PANTHER" id="PTHR43540">
    <property type="entry name" value="PEROXYUREIDOACRYLATE/UREIDOACRYLATE AMIDOHYDROLASE-RELATED"/>
    <property type="match status" value="1"/>
</dbReference>
<dbReference type="InterPro" id="IPR036380">
    <property type="entry name" value="Isochorismatase-like_sf"/>
</dbReference>
<dbReference type="Gene3D" id="3.40.50.850">
    <property type="entry name" value="Isochorismatase-like"/>
    <property type="match status" value="1"/>
</dbReference>
<organism evidence="3 4">
    <name type="scientific">Cupriavidus pampae</name>
    <dbReference type="NCBI Taxonomy" id="659251"/>
    <lineage>
        <taxon>Bacteria</taxon>
        <taxon>Pseudomonadati</taxon>
        <taxon>Pseudomonadota</taxon>
        <taxon>Betaproteobacteria</taxon>
        <taxon>Burkholderiales</taxon>
        <taxon>Burkholderiaceae</taxon>
        <taxon>Cupriavidus</taxon>
    </lineage>
</organism>
<dbReference type="Pfam" id="PF00857">
    <property type="entry name" value="Isochorismatase"/>
    <property type="match status" value="1"/>
</dbReference>
<dbReference type="InterPro" id="IPR050272">
    <property type="entry name" value="Isochorismatase-like_hydrls"/>
</dbReference>
<dbReference type="InterPro" id="IPR000868">
    <property type="entry name" value="Isochorismatase-like_dom"/>
</dbReference>
<sequence>MSNQSYIASQTALLMVDPYNDFMTEGGKLYELIRPTAAASGMFDNLRKLIPAIRAAGIQIFVLPHHRSVPSDFSQWRHATPFQLAGVPGQAFARDSWGGEFNPEFGPAEGDIVVQEHWAQSGFANTDLDFLLKQRGIRRIILVGVIANSCIESTARFAVELGYHVTLVPDAAAAFSPEGMHAAFKVNGPAYAHAILHTEALIGRLPVAAS</sequence>
<protein>
    <submittedName>
        <fullName evidence="3">Peroxyureidoacrylate/ureidoacrylate amidohydrolase RutB</fullName>
        <ecNumber evidence="3">3.5.1.110</ecNumber>
    </submittedName>
</protein>
<gene>
    <name evidence="3" type="primary">rutB_3</name>
    <name evidence="3" type="ORF">LMG32289_01065</name>
</gene>
<dbReference type="GO" id="GO:0016787">
    <property type="term" value="F:hydrolase activity"/>
    <property type="evidence" value="ECO:0007669"/>
    <property type="project" value="UniProtKB-KW"/>
</dbReference>
<name>A0ABM8WGU5_9BURK</name>
<dbReference type="EC" id="3.5.1.110" evidence="3"/>
<dbReference type="Proteomes" id="UP000706525">
    <property type="component" value="Unassembled WGS sequence"/>
</dbReference>
<accession>A0ABM8WGU5</accession>
<keyword evidence="1 3" id="KW-0378">Hydrolase</keyword>
<evidence type="ECO:0000256" key="1">
    <source>
        <dbReference type="ARBA" id="ARBA00022801"/>
    </source>
</evidence>
<dbReference type="RefSeq" id="WP_223982893.1">
    <property type="nucleotide sequence ID" value="NZ_CAJZAG010000002.1"/>
</dbReference>